<dbReference type="InterPro" id="IPR001267">
    <property type="entry name" value="Thymidine_kinase"/>
</dbReference>
<evidence type="ECO:0000256" key="7">
    <source>
        <dbReference type="ARBA" id="ARBA00022840"/>
    </source>
</evidence>
<dbReference type="AlphaFoldDB" id="A0AAJ1IDW9"/>
<evidence type="ECO:0000313" key="9">
    <source>
        <dbReference type="Proteomes" id="UP001221217"/>
    </source>
</evidence>
<keyword evidence="7" id="KW-0067">ATP-binding</keyword>
<dbReference type="Pfam" id="PF00265">
    <property type="entry name" value="TK"/>
    <property type="match status" value="1"/>
</dbReference>
<proteinExistence type="inferred from homology"/>
<evidence type="ECO:0000256" key="6">
    <source>
        <dbReference type="ARBA" id="ARBA00022777"/>
    </source>
</evidence>
<keyword evidence="3" id="KW-0237">DNA synthesis</keyword>
<gene>
    <name evidence="8" type="ORF">PQJ61_06540</name>
</gene>
<keyword evidence="6 8" id="KW-0418">Kinase</keyword>
<protein>
    <recommendedName>
        <fullName evidence="2">thymidine kinase</fullName>
        <ecNumber evidence="2">2.7.1.21</ecNumber>
    </recommendedName>
</protein>
<name>A0AAJ1IDW9_9SPIO</name>
<keyword evidence="5" id="KW-0547">Nucleotide-binding</keyword>
<dbReference type="Gene3D" id="3.40.50.300">
    <property type="entry name" value="P-loop containing nucleotide triphosphate hydrolases"/>
    <property type="match status" value="1"/>
</dbReference>
<dbReference type="Gene3D" id="3.30.60.20">
    <property type="match status" value="1"/>
</dbReference>
<keyword evidence="4" id="KW-0808">Transferase</keyword>
<dbReference type="Proteomes" id="UP001221217">
    <property type="component" value="Unassembled WGS sequence"/>
</dbReference>
<comment type="similarity">
    <text evidence="1">Belongs to the thymidine kinase family.</text>
</comment>
<evidence type="ECO:0000256" key="4">
    <source>
        <dbReference type="ARBA" id="ARBA00022679"/>
    </source>
</evidence>
<dbReference type="InterPro" id="IPR027417">
    <property type="entry name" value="P-loop_NTPase"/>
</dbReference>
<dbReference type="GO" id="GO:0071897">
    <property type="term" value="P:DNA biosynthetic process"/>
    <property type="evidence" value="ECO:0007669"/>
    <property type="project" value="UniProtKB-KW"/>
</dbReference>
<dbReference type="GO" id="GO:0004797">
    <property type="term" value="F:thymidine kinase activity"/>
    <property type="evidence" value="ECO:0007669"/>
    <property type="project" value="UniProtKB-EC"/>
</dbReference>
<accession>A0AAJ1IDW9</accession>
<organism evidence="8 9">
    <name type="scientific">Candidatus Thalassospirochaeta sargassi</name>
    <dbReference type="NCBI Taxonomy" id="3119039"/>
    <lineage>
        <taxon>Bacteria</taxon>
        <taxon>Pseudomonadati</taxon>
        <taxon>Spirochaetota</taxon>
        <taxon>Spirochaetia</taxon>
        <taxon>Spirochaetales</taxon>
        <taxon>Spirochaetaceae</taxon>
        <taxon>Candidatus Thalassospirochaeta</taxon>
    </lineage>
</organism>
<dbReference type="EC" id="2.7.1.21" evidence="2"/>
<dbReference type="EMBL" id="JAQQAL010000011">
    <property type="protein sequence ID" value="MDC7226404.1"/>
    <property type="molecule type" value="Genomic_DNA"/>
</dbReference>
<comment type="caution">
    <text evidence="8">The sequence shown here is derived from an EMBL/GenBank/DDBJ whole genome shotgun (WGS) entry which is preliminary data.</text>
</comment>
<evidence type="ECO:0000256" key="5">
    <source>
        <dbReference type="ARBA" id="ARBA00022741"/>
    </source>
</evidence>
<evidence type="ECO:0000313" key="8">
    <source>
        <dbReference type="EMBL" id="MDC7226404.1"/>
    </source>
</evidence>
<reference evidence="8 9" key="1">
    <citation type="submission" date="2022-12" db="EMBL/GenBank/DDBJ databases">
        <title>Metagenome assembled genome from gulf of manar.</title>
        <authorList>
            <person name="Kohli P."/>
            <person name="Pk S."/>
            <person name="Venkata Ramana C."/>
            <person name="Sasikala C."/>
        </authorList>
    </citation>
    <scope>NUCLEOTIDE SEQUENCE [LARGE SCALE GENOMIC DNA]</scope>
    <source>
        <strain evidence="8">JB008</strain>
    </source>
</reference>
<sequence>MVESKRNPETERFLKSLGFPVVNVHNSNNHHDFTRPSRRILVIGPMGSGKTEFSSRVWRDSRVALSKSEEVAELTTTSGADRRRVFFVRSSLDSGRFPDYPDDALAYRGGYDRLGGNIAAIRDSFELEALLEKHLEVGTWIIDEASFYDERIAYVVNRYSEHYGMNFIFPTLILNFRRDIFNAAARFLLNVSTDVFTLTAYCEHEDCIADSFYTYRYYRVNGRECPALYFDPLIVIGGDTVKDNPNEPNYCTRCDEHHYLPGKDYTFLVLKPLGEEASKGRLDPLKQELFSIKNEIERSQLYQVLHEAFIDTEPALPICMNSLMVPCIAEKALIYLFAEENLLAEDQLKRLAEELELDLDYISKTLEDNRRPVNFEQLELFS</sequence>
<dbReference type="SUPFAM" id="SSF52540">
    <property type="entry name" value="P-loop containing nucleoside triphosphate hydrolases"/>
    <property type="match status" value="1"/>
</dbReference>
<evidence type="ECO:0000256" key="3">
    <source>
        <dbReference type="ARBA" id="ARBA00022634"/>
    </source>
</evidence>
<evidence type="ECO:0000256" key="2">
    <source>
        <dbReference type="ARBA" id="ARBA00012118"/>
    </source>
</evidence>
<evidence type="ECO:0000256" key="1">
    <source>
        <dbReference type="ARBA" id="ARBA00007587"/>
    </source>
</evidence>
<dbReference type="GO" id="GO:0005524">
    <property type="term" value="F:ATP binding"/>
    <property type="evidence" value="ECO:0007669"/>
    <property type="project" value="UniProtKB-KW"/>
</dbReference>